<organism evidence="1 2">
    <name type="scientific">Propionibacterium cyclohexanicum</name>
    <dbReference type="NCBI Taxonomy" id="64702"/>
    <lineage>
        <taxon>Bacteria</taxon>
        <taxon>Bacillati</taxon>
        <taxon>Actinomycetota</taxon>
        <taxon>Actinomycetes</taxon>
        <taxon>Propionibacteriales</taxon>
        <taxon>Propionibacteriaceae</taxon>
        <taxon>Propionibacterium</taxon>
    </lineage>
</organism>
<accession>A0A1H9TFY4</accession>
<reference evidence="1 2" key="1">
    <citation type="submission" date="2016-10" db="EMBL/GenBank/DDBJ databases">
        <authorList>
            <person name="de Groot N.N."/>
        </authorList>
    </citation>
    <scope>NUCLEOTIDE SEQUENCE [LARGE SCALE GENOMIC DNA]</scope>
    <source>
        <strain evidence="1 2">DSM 16859</strain>
    </source>
</reference>
<dbReference type="EMBL" id="FOGZ01000022">
    <property type="protein sequence ID" value="SER96051.1"/>
    <property type="molecule type" value="Genomic_DNA"/>
</dbReference>
<evidence type="ECO:0000313" key="2">
    <source>
        <dbReference type="Proteomes" id="UP000198815"/>
    </source>
</evidence>
<dbReference type="Proteomes" id="UP000198815">
    <property type="component" value="Unassembled WGS sequence"/>
</dbReference>
<protein>
    <submittedName>
        <fullName evidence="1">Uncharacterized protein</fullName>
    </submittedName>
</protein>
<gene>
    <name evidence="1" type="ORF">SAMN05443377_12245</name>
</gene>
<dbReference type="AlphaFoldDB" id="A0A1H9TFY4"/>
<proteinExistence type="predicted"/>
<sequence>MRTQLTPPDVKVIARSLRPIVTAGLPVSPDFSDETLLGLRGVVARSIQPDHRLSRVKALDDLLARLLVNYPDDALGEAARVLFGIAPGSRGLTITRRRERAAELIDREAEHFRKRIEPGVVAEVAWQLHRDSQNYIPRGRAVPPPLESSGDTPMIRQGDVANAEAAEHEELLSRVWAHVYALRAEILRVERLKTWPYDPTEPETSRRVLAQAYEARDYEVDAVRRLIQAYVDRYGQRITHGDAEFNAEALLRLAGWNDETMR</sequence>
<name>A0A1H9TFY4_9ACTN</name>
<keyword evidence="2" id="KW-1185">Reference proteome</keyword>
<evidence type="ECO:0000313" key="1">
    <source>
        <dbReference type="EMBL" id="SER96051.1"/>
    </source>
</evidence>
<dbReference type="OrthoDB" id="3608333at2"/>
<dbReference type="RefSeq" id="WP_143052885.1">
    <property type="nucleotide sequence ID" value="NZ_FOGZ01000022.1"/>
</dbReference>